<feature type="compositionally biased region" description="Basic and acidic residues" evidence="1">
    <location>
        <begin position="78"/>
        <end position="92"/>
    </location>
</feature>
<sequence>MHKQDIQSIVDAARETADTIVGALEWNTAEDASAMHDVIFWDMIAKRLPNMSIADLHSAKCLPGQVYKRPGVDGRATGTRDLEMRRAEKGNH</sequence>
<gene>
    <name evidence="2" type="ORF">DLM46_20795</name>
</gene>
<dbReference type="AlphaFoldDB" id="A0A370N5A2"/>
<evidence type="ECO:0000256" key="1">
    <source>
        <dbReference type="SAM" id="MobiDB-lite"/>
    </source>
</evidence>
<protein>
    <submittedName>
        <fullName evidence="2">Uncharacterized protein</fullName>
    </submittedName>
</protein>
<comment type="caution">
    <text evidence="2">The sequence shown here is derived from an EMBL/GenBank/DDBJ whole genome shotgun (WGS) entry which is preliminary data.</text>
</comment>
<evidence type="ECO:0000313" key="3">
    <source>
        <dbReference type="Proteomes" id="UP000254875"/>
    </source>
</evidence>
<keyword evidence="3" id="KW-1185">Reference proteome</keyword>
<evidence type="ECO:0000313" key="2">
    <source>
        <dbReference type="EMBL" id="RDK00791.1"/>
    </source>
</evidence>
<proteinExistence type="predicted"/>
<name>A0A370N5A2_9BURK</name>
<dbReference type="RefSeq" id="WP_115103315.1">
    <property type="nucleotide sequence ID" value="NZ_QHKS01000013.1"/>
</dbReference>
<accession>A0A370N5A2</accession>
<reference evidence="3" key="1">
    <citation type="submission" date="2018-05" db="EMBL/GenBank/DDBJ databases">
        <authorList>
            <person name="Feng T."/>
        </authorList>
    </citation>
    <scope>NUCLEOTIDE SEQUENCE [LARGE SCALE GENOMIC DNA]</scope>
    <source>
        <strain evidence="3">S27</strain>
    </source>
</reference>
<dbReference type="Proteomes" id="UP000254875">
    <property type="component" value="Unassembled WGS sequence"/>
</dbReference>
<dbReference type="OrthoDB" id="9009980at2"/>
<organism evidence="2 3">
    <name type="scientific">Paraburkholderia lacunae</name>
    <dbReference type="NCBI Taxonomy" id="2211104"/>
    <lineage>
        <taxon>Bacteria</taxon>
        <taxon>Pseudomonadati</taxon>
        <taxon>Pseudomonadota</taxon>
        <taxon>Betaproteobacteria</taxon>
        <taxon>Burkholderiales</taxon>
        <taxon>Burkholderiaceae</taxon>
        <taxon>Paraburkholderia</taxon>
    </lineage>
</organism>
<feature type="region of interest" description="Disordered" evidence="1">
    <location>
        <begin position="72"/>
        <end position="92"/>
    </location>
</feature>
<dbReference type="EMBL" id="QHKS01000013">
    <property type="protein sequence ID" value="RDK00791.1"/>
    <property type="molecule type" value="Genomic_DNA"/>
</dbReference>